<proteinExistence type="predicted"/>
<dbReference type="GO" id="GO:0097367">
    <property type="term" value="F:carbohydrate derivative binding"/>
    <property type="evidence" value="ECO:0007669"/>
    <property type="project" value="InterPro"/>
</dbReference>
<sequence length="192" mass="20331">MLERIAQDIAEHQAAVTALQTEHAASIAQIAARLTQTLLSEGRILVCGTGTAGALGQMFATHLNHRLDRERPSLPALSLNNDTHLINAVATAHGSANVFAHQIRAMGRELDLLVVLSATGSEPALMKAVQAAHDQDIGVILLSQHEGGQISSLSGFEDQELRLPAVTPSGVAQLQLLTLNLLTQSIESQLFG</sequence>
<dbReference type="EMBL" id="CP045871">
    <property type="protein sequence ID" value="QGG80957.1"/>
    <property type="molecule type" value="Genomic_DNA"/>
</dbReference>
<evidence type="ECO:0000313" key="3">
    <source>
        <dbReference type="Proteomes" id="UP000388235"/>
    </source>
</evidence>
<accession>A0A5Q2QG46</accession>
<dbReference type="PANTHER" id="PTHR30390:SF6">
    <property type="entry name" value="DNAA INITIATOR-ASSOCIATING PROTEIN DIAA"/>
    <property type="match status" value="1"/>
</dbReference>
<evidence type="ECO:0000313" key="2">
    <source>
        <dbReference type="EMBL" id="QGG80957.1"/>
    </source>
</evidence>
<name>A0A5Q2QG46_9GAMM</name>
<dbReference type="PANTHER" id="PTHR30390">
    <property type="entry name" value="SEDOHEPTULOSE 7-PHOSPHATE ISOMERASE / DNAA INITIATOR-ASSOCIATING FACTOR FOR REPLICATION INITIATION"/>
    <property type="match status" value="1"/>
</dbReference>
<dbReference type="PROSITE" id="PS51464">
    <property type="entry name" value="SIS"/>
    <property type="match status" value="1"/>
</dbReference>
<dbReference type="KEGG" id="llp:GH975_10400"/>
<feature type="domain" description="SIS" evidence="1">
    <location>
        <begin position="34"/>
        <end position="192"/>
    </location>
</feature>
<dbReference type="RefSeq" id="WP_153714460.1">
    <property type="nucleotide sequence ID" value="NZ_CP045871.1"/>
</dbReference>
<dbReference type="InterPro" id="IPR050099">
    <property type="entry name" value="SIS_GmhA/DiaA_subfam"/>
</dbReference>
<dbReference type="GO" id="GO:1901135">
    <property type="term" value="P:carbohydrate derivative metabolic process"/>
    <property type="evidence" value="ECO:0007669"/>
    <property type="project" value="InterPro"/>
</dbReference>
<dbReference type="Proteomes" id="UP000388235">
    <property type="component" value="Chromosome"/>
</dbReference>
<evidence type="ECO:0000259" key="1">
    <source>
        <dbReference type="PROSITE" id="PS51464"/>
    </source>
</evidence>
<gene>
    <name evidence="2" type="ORF">GH975_10400</name>
</gene>
<dbReference type="InterPro" id="IPR035461">
    <property type="entry name" value="GmhA/DiaA"/>
</dbReference>
<dbReference type="Pfam" id="PF13580">
    <property type="entry name" value="SIS_2"/>
    <property type="match status" value="1"/>
</dbReference>
<dbReference type="InterPro" id="IPR046348">
    <property type="entry name" value="SIS_dom_sf"/>
</dbReference>
<dbReference type="InterPro" id="IPR001347">
    <property type="entry name" value="SIS_dom"/>
</dbReference>
<protein>
    <submittedName>
        <fullName evidence="2">SIS domain-containing protein</fullName>
    </submittedName>
</protein>
<dbReference type="Gene3D" id="3.40.50.10490">
    <property type="entry name" value="Glucose-6-phosphate isomerase like protein, domain 1"/>
    <property type="match status" value="1"/>
</dbReference>
<keyword evidence="3" id="KW-1185">Reference proteome</keyword>
<dbReference type="OrthoDB" id="9810929at2"/>
<dbReference type="AlphaFoldDB" id="A0A5Q2QG46"/>
<reference evidence="2 3" key="1">
    <citation type="submission" date="2019-11" db="EMBL/GenBank/DDBJ databases">
        <authorList>
            <person name="Khan S.A."/>
            <person name="Jeon C.O."/>
            <person name="Chun B.H."/>
        </authorList>
    </citation>
    <scope>NUCLEOTIDE SEQUENCE [LARGE SCALE GENOMIC DNA]</scope>
    <source>
        <strain evidence="2 3">IMCC 1097</strain>
    </source>
</reference>
<organism evidence="2 3">
    <name type="scientific">Litorivicinus lipolyticus</name>
    <dbReference type="NCBI Taxonomy" id="418701"/>
    <lineage>
        <taxon>Bacteria</taxon>
        <taxon>Pseudomonadati</taxon>
        <taxon>Pseudomonadota</taxon>
        <taxon>Gammaproteobacteria</taxon>
        <taxon>Oceanospirillales</taxon>
        <taxon>Litorivicinaceae</taxon>
        <taxon>Litorivicinus</taxon>
    </lineage>
</organism>
<dbReference type="SUPFAM" id="SSF53697">
    <property type="entry name" value="SIS domain"/>
    <property type="match status" value="1"/>
</dbReference>
<dbReference type="CDD" id="cd05006">
    <property type="entry name" value="SIS_GmhA"/>
    <property type="match status" value="1"/>
</dbReference>